<organism evidence="1">
    <name type="scientific">marine metagenome</name>
    <dbReference type="NCBI Taxonomy" id="408172"/>
    <lineage>
        <taxon>unclassified sequences</taxon>
        <taxon>metagenomes</taxon>
        <taxon>ecological metagenomes</taxon>
    </lineage>
</organism>
<evidence type="ECO:0000313" key="1">
    <source>
        <dbReference type="EMBL" id="SVA81409.1"/>
    </source>
</evidence>
<dbReference type="EMBL" id="UINC01019248">
    <property type="protein sequence ID" value="SVA81409.1"/>
    <property type="molecule type" value="Genomic_DNA"/>
</dbReference>
<sequence>MPVQSGSNHQLSVRSVLLKIVVSTSNILENLVN</sequence>
<reference evidence="1" key="1">
    <citation type="submission" date="2018-05" db="EMBL/GenBank/DDBJ databases">
        <authorList>
            <person name="Lanie J.A."/>
            <person name="Ng W.-L."/>
            <person name="Kazmierczak K.M."/>
            <person name="Andrzejewski T.M."/>
            <person name="Davidsen T.M."/>
            <person name="Wayne K.J."/>
            <person name="Tettelin H."/>
            <person name="Glass J.I."/>
            <person name="Rusch D."/>
            <person name="Podicherti R."/>
            <person name="Tsui H.-C.T."/>
            <person name="Winkler M.E."/>
        </authorList>
    </citation>
    <scope>NUCLEOTIDE SEQUENCE</scope>
</reference>
<gene>
    <name evidence="1" type="ORF">METZ01_LOCUS134263</name>
</gene>
<name>A0A381YWS9_9ZZZZ</name>
<proteinExistence type="predicted"/>
<protein>
    <submittedName>
        <fullName evidence="1">Uncharacterized protein</fullName>
    </submittedName>
</protein>
<accession>A0A381YWS9</accession>
<dbReference type="AlphaFoldDB" id="A0A381YWS9"/>